<evidence type="ECO:0000313" key="2">
    <source>
        <dbReference type="Proteomes" id="UP000606115"/>
    </source>
</evidence>
<protein>
    <submittedName>
        <fullName evidence="1">Uncharacterized protein</fullName>
    </submittedName>
</protein>
<comment type="caution">
    <text evidence="1">The sequence shown here is derived from an EMBL/GenBank/DDBJ whole genome shotgun (WGS) entry which is preliminary data.</text>
</comment>
<gene>
    <name evidence="1" type="ORF">GCM10007173_26480</name>
</gene>
<accession>A0ABQ2DQZ4</accession>
<name>A0ABQ2DQZ4_9MICC</name>
<reference evidence="2" key="1">
    <citation type="journal article" date="2019" name="Int. J. Syst. Evol. Microbiol.">
        <title>The Global Catalogue of Microorganisms (GCM) 10K type strain sequencing project: providing services to taxonomists for standard genome sequencing and annotation.</title>
        <authorList>
            <consortium name="The Broad Institute Genomics Platform"/>
            <consortium name="The Broad Institute Genome Sequencing Center for Infectious Disease"/>
            <person name="Wu L."/>
            <person name="Ma J."/>
        </authorList>
    </citation>
    <scope>NUCLEOTIDE SEQUENCE [LARGE SCALE GENOMIC DNA]</scope>
    <source>
        <strain evidence="2">CGMCC 1.3685</strain>
    </source>
</reference>
<dbReference type="EMBL" id="BMKX01000007">
    <property type="protein sequence ID" value="GGJ66313.1"/>
    <property type="molecule type" value="Genomic_DNA"/>
</dbReference>
<sequence length="64" mass="7298">MTFERSRVPVTRIIAAAMNINEDVTQQVVAISRCPMFKASRKTQTLTAKIDEPSSRVFMVHQFL</sequence>
<dbReference type="Proteomes" id="UP000606115">
    <property type="component" value="Unassembled WGS sequence"/>
</dbReference>
<evidence type="ECO:0000313" key="1">
    <source>
        <dbReference type="EMBL" id="GGJ66313.1"/>
    </source>
</evidence>
<organism evidence="1 2">
    <name type="scientific">Glutamicibacter ardleyensis</name>
    <dbReference type="NCBI Taxonomy" id="225894"/>
    <lineage>
        <taxon>Bacteria</taxon>
        <taxon>Bacillati</taxon>
        <taxon>Actinomycetota</taxon>
        <taxon>Actinomycetes</taxon>
        <taxon>Micrococcales</taxon>
        <taxon>Micrococcaceae</taxon>
        <taxon>Glutamicibacter</taxon>
    </lineage>
</organism>
<proteinExistence type="predicted"/>
<keyword evidence="2" id="KW-1185">Reference proteome</keyword>